<proteinExistence type="predicted"/>
<feature type="non-terminal residue" evidence="4">
    <location>
        <position position="399"/>
    </location>
</feature>
<name>A0A8K0CKI3_IGNLU</name>
<keyword evidence="1" id="KW-0862">Zinc</keyword>
<organism evidence="4 5">
    <name type="scientific">Ignelater luminosus</name>
    <name type="common">Cucubano</name>
    <name type="synonym">Pyrophorus luminosus</name>
    <dbReference type="NCBI Taxonomy" id="2038154"/>
    <lineage>
        <taxon>Eukaryota</taxon>
        <taxon>Metazoa</taxon>
        <taxon>Ecdysozoa</taxon>
        <taxon>Arthropoda</taxon>
        <taxon>Hexapoda</taxon>
        <taxon>Insecta</taxon>
        <taxon>Pterygota</taxon>
        <taxon>Neoptera</taxon>
        <taxon>Endopterygota</taxon>
        <taxon>Coleoptera</taxon>
        <taxon>Polyphaga</taxon>
        <taxon>Elateriformia</taxon>
        <taxon>Elateroidea</taxon>
        <taxon>Elateridae</taxon>
        <taxon>Agrypninae</taxon>
        <taxon>Pyrophorini</taxon>
        <taxon>Ignelater</taxon>
    </lineage>
</organism>
<evidence type="ECO:0000313" key="4">
    <source>
        <dbReference type="EMBL" id="KAF2889088.1"/>
    </source>
</evidence>
<feature type="domain" description="C2H2-type" evidence="3">
    <location>
        <begin position="375"/>
        <end position="399"/>
    </location>
</feature>
<feature type="region of interest" description="Disordered" evidence="2">
    <location>
        <begin position="30"/>
        <end position="83"/>
    </location>
</feature>
<feature type="non-terminal residue" evidence="4">
    <location>
        <position position="1"/>
    </location>
</feature>
<dbReference type="AlphaFoldDB" id="A0A8K0CKI3"/>
<feature type="compositionally biased region" description="Low complexity" evidence="2">
    <location>
        <begin position="40"/>
        <end position="51"/>
    </location>
</feature>
<feature type="compositionally biased region" description="Low complexity" evidence="2">
    <location>
        <begin position="61"/>
        <end position="73"/>
    </location>
</feature>
<dbReference type="SMART" id="SM00355">
    <property type="entry name" value="ZnF_C2H2"/>
    <property type="match status" value="1"/>
</dbReference>
<keyword evidence="1" id="KW-0479">Metal-binding</keyword>
<keyword evidence="5" id="KW-1185">Reference proteome</keyword>
<keyword evidence="1" id="KW-0863">Zinc-finger</keyword>
<accession>A0A8K0CKI3</accession>
<evidence type="ECO:0000259" key="3">
    <source>
        <dbReference type="PROSITE" id="PS50157"/>
    </source>
</evidence>
<gene>
    <name evidence="4" type="ORF">ILUMI_17085</name>
</gene>
<feature type="region of interest" description="Disordered" evidence="2">
    <location>
        <begin position="257"/>
        <end position="292"/>
    </location>
</feature>
<dbReference type="EMBL" id="VTPC01070971">
    <property type="protein sequence ID" value="KAF2889088.1"/>
    <property type="molecule type" value="Genomic_DNA"/>
</dbReference>
<evidence type="ECO:0000256" key="2">
    <source>
        <dbReference type="SAM" id="MobiDB-lite"/>
    </source>
</evidence>
<dbReference type="OrthoDB" id="6784650at2759"/>
<evidence type="ECO:0000313" key="5">
    <source>
        <dbReference type="Proteomes" id="UP000801492"/>
    </source>
</evidence>
<dbReference type="PROSITE" id="PS00028">
    <property type="entry name" value="ZINC_FINGER_C2H2_1"/>
    <property type="match status" value="1"/>
</dbReference>
<dbReference type="InterPro" id="IPR013087">
    <property type="entry name" value="Znf_C2H2_type"/>
</dbReference>
<reference evidence="4" key="1">
    <citation type="submission" date="2019-08" db="EMBL/GenBank/DDBJ databases">
        <title>The genome of the North American firefly Photinus pyralis.</title>
        <authorList>
            <consortium name="Photinus pyralis genome working group"/>
            <person name="Fallon T.R."/>
            <person name="Sander Lower S.E."/>
            <person name="Weng J.-K."/>
        </authorList>
    </citation>
    <scope>NUCLEOTIDE SEQUENCE</scope>
    <source>
        <strain evidence="4">TRF0915ILg1</strain>
        <tissue evidence="4">Whole body</tissue>
    </source>
</reference>
<protein>
    <recommendedName>
        <fullName evidence="3">C2H2-type domain-containing protein</fullName>
    </recommendedName>
</protein>
<sequence>EQSGQPYIPPIINQDDILRLAAIIVSEDMLASNQRTTRNESSQTSSSPVSEESTENGKSLQSTSTQTTSVSSTDHNSQTDLSLKPNRIVPNVVYKHPSVHKLIKQYENIVLPSEVLKSDISPVISLDSSEVSDWYAEQVTNIRKKFTNIVIKKIPGNSAPVPSSSSDENLKSKSYVPQISTPSNDINNSPNNKDSDNMDEVQCVASCQNENDASIINVAPTTTNAVQQSAVTVRKVAKKRTTRKLSTRKRSINDDDVDEVIPEKKNRNFSNKRPKNVSNKVDLPIQLPSDKKEQKDIFTSSLELVSVPPQPAGDIPSASPSSLSKSTDSMSHTLSSMLATPVTPSPNSELDPVASLFEQVDCQNVMATEKTLSVFVCSVCSRLFYTKKQLQDHERIHLT</sequence>
<feature type="compositionally biased region" description="Polar residues" evidence="2">
    <location>
        <begin position="175"/>
        <end position="192"/>
    </location>
</feature>
<dbReference type="GO" id="GO:0008270">
    <property type="term" value="F:zinc ion binding"/>
    <property type="evidence" value="ECO:0007669"/>
    <property type="project" value="UniProtKB-KW"/>
</dbReference>
<feature type="region of interest" description="Disordered" evidence="2">
    <location>
        <begin position="154"/>
        <end position="197"/>
    </location>
</feature>
<feature type="region of interest" description="Disordered" evidence="2">
    <location>
        <begin position="308"/>
        <end position="333"/>
    </location>
</feature>
<comment type="caution">
    <text evidence="4">The sequence shown here is derived from an EMBL/GenBank/DDBJ whole genome shotgun (WGS) entry which is preliminary data.</text>
</comment>
<dbReference type="Proteomes" id="UP000801492">
    <property type="component" value="Unassembled WGS sequence"/>
</dbReference>
<dbReference type="PROSITE" id="PS50157">
    <property type="entry name" value="ZINC_FINGER_C2H2_2"/>
    <property type="match status" value="1"/>
</dbReference>
<evidence type="ECO:0000256" key="1">
    <source>
        <dbReference type="PROSITE-ProRule" id="PRU00042"/>
    </source>
</evidence>
<feature type="compositionally biased region" description="Low complexity" evidence="2">
    <location>
        <begin position="317"/>
        <end position="331"/>
    </location>
</feature>